<comment type="caution">
    <text evidence="2">The sequence shown here is derived from an EMBL/GenBank/DDBJ whole genome shotgun (WGS) entry which is preliminary data.</text>
</comment>
<evidence type="ECO:0000313" key="3">
    <source>
        <dbReference type="Proteomes" id="UP000479710"/>
    </source>
</evidence>
<sequence length="60" mass="6356">MQSPGVIGFGDGTGRGDSREDAERSEPSCGTASLAARPPRLHEGRQEARRSIIGVARVSY</sequence>
<evidence type="ECO:0000256" key="1">
    <source>
        <dbReference type="SAM" id="MobiDB-lite"/>
    </source>
</evidence>
<dbReference type="Proteomes" id="UP000479710">
    <property type="component" value="Unassembled WGS sequence"/>
</dbReference>
<gene>
    <name evidence="2" type="ORF">E2562_036920</name>
</gene>
<accession>A0A6G1CLI8</accession>
<reference evidence="2 3" key="1">
    <citation type="submission" date="2019-11" db="EMBL/GenBank/DDBJ databases">
        <title>Whole genome sequence of Oryza granulata.</title>
        <authorList>
            <person name="Li W."/>
        </authorList>
    </citation>
    <scope>NUCLEOTIDE SEQUENCE [LARGE SCALE GENOMIC DNA]</scope>
    <source>
        <strain evidence="3">cv. Menghai</strain>
        <tissue evidence="2">Leaf</tissue>
    </source>
</reference>
<dbReference type="AlphaFoldDB" id="A0A6G1CLI8"/>
<name>A0A6G1CLI8_9ORYZ</name>
<protein>
    <submittedName>
        <fullName evidence="2">Uncharacterized protein</fullName>
    </submittedName>
</protein>
<keyword evidence="3" id="KW-1185">Reference proteome</keyword>
<feature type="compositionally biased region" description="Basic and acidic residues" evidence="1">
    <location>
        <begin position="14"/>
        <end position="26"/>
    </location>
</feature>
<dbReference type="EMBL" id="SPHZ02000009">
    <property type="protein sequence ID" value="KAF0900917.1"/>
    <property type="molecule type" value="Genomic_DNA"/>
</dbReference>
<feature type="region of interest" description="Disordered" evidence="1">
    <location>
        <begin position="1"/>
        <end position="48"/>
    </location>
</feature>
<evidence type="ECO:0000313" key="2">
    <source>
        <dbReference type="EMBL" id="KAF0900917.1"/>
    </source>
</evidence>
<proteinExistence type="predicted"/>
<organism evidence="2 3">
    <name type="scientific">Oryza meyeriana var. granulata</name>
    <dbReference type="NCBI Taxonomy" id="110450"/>
    <lineage>
        <taxon>Eukaryota</taxon>
        <taxon>Viridiplantae</taxon>
        <taxon>Streptophyta</taxon>
        <taxon>Embryophyta</taxon>
        <taxon>Tracheophyta</taxon>
        <taxon>Spermatophyta</taxon>
        <taxon>Magnoliopsida</taxon>
        <taxon>Liliopsida</taxon>
        <taxon>Poales</taxon>
        <taxon>Poaceae</taxon>
        <taxon>BOP clade</taxon>
        <taxon>Oryzoideae</taxon>
        <taxon>Oryzeae</taxon>
        <taxon>Oryzinae</taxon>
        <taxon>Oryza</taxon>
        <taxon>Oryza meyeriana</taxon>
    </lineage>
</organism>